<gene>
    <name evidence="1" type="ORF">PUMCH_003403</name>
</gene>
<reference evidence="1 2" key="1">
    <citation type="submission" date="2023-10" db="EMBL/GenBank/DDBJ databases">
        <title>Draft Genome Sequence of Candida saopaulonensis from a very Premature Infant with Sepsis.</title>
        <authorList>
            <person name="Ning Y."/>
            <person name="Dai R."/>
            <person name="Xiao M."/>
            <person name="Xu Y."/>
            <person name="Yan Q."/>
            <person name="Zhang L."/>
        </authorList>
    </citation>
    <scope>NUCLEOTIDE SEQUENCE [LARGE SCALE GENOMIC DNA]</scope>
    <source>
        <strain evidence="1 2">19XY460</strain>
    </source>
</reference>
<dbReference type="AlphaFoldDB" id="A0AAX4HBZ9"/>
<dbReference type="GeneID" id="88174467"/>
<organism evidence="1 2">
    <name type="scientific">Australozyma saopauloensis</name>
    <dbReference type="NCBI Taxonomy" id="291208"/>
    <lineage>
        <taxon>Eukaryota</taxon>
        <taxon>Fungi</taxon>
        <taxon>Dikarya</taxon>
        <taxon>Ascomycota</taxon>
        <taxon>Saccharomycotina</taxon>
        <taxon>Pichiomycetes</taxon>
        <taxon>Metschnikowiaceae</taxon>
        <taxon>Australozyma</taxon>
    </lineage>
</organism>
<dbReference type="Proteomes" id="UP001338582">
    <property type="component" value="Chromosome 4"/>
</dbReference>
<name>A0AAX4HBZ9_9ASCO</name>
<sequence length="150" mass="17338">MDSVMWGGEARVCFRLPFGNRRRHFCSRGKKVKCNWTGIFQVKFLLLYFVLLSLGRGGGTRFCIGLVIQGLRRLELVVSRTLNEIIHISRKCHWNSAYERNSASRFSQLLELLGSFTRLDTISKPGYQNLCTYYSIFCNSLYSYINISDS</sequence>
<proteinExistence type="predicted"/>
<dbReference type="EMBL" id="CP138897">
    <property type="protein sequence ID" value="WPK26058.1"/>
    <property type="molecule type" value="Genomic_DNA"/>
</dbReference>
<evidence type="ECO:0000313" key="2">
    <source>
        <dbReference type="Proteomes" id="UP001338582"/>
    </source>
</evidence>
<keyword evidence="2" id="KW-1185">Reference proteome</keyword>
<dbReference type="KEGG" id="asau:88174467"/>
<protein>
    <submittedName>
        <fullName evidence="1">Uncharacterized protein</fullName>
    </submittedName>
</protein>
<evidence type="ECO:0000313" key="1">
    <source>
        <dbReference type="EMBL" id="WPK26058.1"/>
    </source>
</evidence>
<dbReference type="RefSeq" id="XP_062878440.1">
    <property type="nucleotide sequence ID" value="XM_063022370.1"/>
</dbReference>
<accession>A0AAX4HBZ9</accession>